<keyword evidence="2" id="KW-0964">Secreted</keyword>
<dbReference type="AlphaFoldDB" id="A0A9J6BS82"/>
<evidence type="ECO:0000259" key="4">
    <source>
        <dbReference type="SMART" id="SM01318"/>
    </source>
</evidence>
<evidence type="ECO:0000313" key="6">
    <source>
        <dbReference type="Proteomes" id="UP001107558"/>
    </source>
</evidence>
<evidence type="ECO:0000256" key="3">
    <source>
        <dbReference type="SAM" id="SignalP"/>
    </source>
</evidence>
<dbReference type="Pfam" id="PF15430">
    <property type="entry name" value="SVWC"/>
    <property type="match status" value="1"/>
</dbReference>
<evidence type="ECO:0000313" key="5">
    <source>
        <dbReference type="EMBL" id="KAG5672323.1"/>
    </source>
</evidence>
<protein>
    <recommendedName>
        <fullName evidence="4">Single domain-containing protein</fullName>
    </recommendedName>
</protein>
<evidence type="ECO:0000256" key="2">
    <source>
        <dbReference type="ARBA" id="ARBA00022525"/>
    </source>
</evidence>
<dbReference type="SUPFAM" id="SSF81296">
    <property type="entry name" value="E set domains"/>
    <property type="match status" value="1"/>
</dbReference>
<feature type="chain" id="PRO_5039903334" description="Single domain-containing protein" evidence="3">
    <location>
        <begin position="19"/>
        <end position="180"/>
    </location>
</feature>
<comment type="subcellular location">
    <subcellularLocation>
        <location evidence="1">Secreted</location>
    </subcellularLocation>
</comment>
<evidence type="ECO:0000256" key="1">
    <source>
        <dbReference type="ARBA" id="ARBA00004613"/>
    </source>
</evidence>
<dbReference type="GO" id="GO:0005576">
    <property type="term" value="C:extracellular region"/>
    <property type="evidence" value="ECO:0007669"/>
    <property type="project" value="UniProtKB-SubCell"/>
</dbReference>
<comment type="caution">
    <text evidence="5">The sequence shown here is derived from an EMBL/GenBank/DDBJ whole genome shotgun (WGS) entry which is preliminary data.</text>
</comment>
<dbReference type="InterPro" id="IPR014756">
    <property type="entry name" value="Ig_E-set"/>
</dbReference>
<feature type="signal peptide" evidence="3">
    <location>
        <begin position="1"/>
        <end position="18"/>
    </location>
</feature>
<keyword evidence="6" id="KW-1185">Reference proteome</keyword>
<proteinExistence type="predicted"/>
<sequence>MAKITVLLLCVTFIAVNAQTHTKQCRGFRKLNNDEVSLSNCQKGICKLKRGRPVEVILKFTPDRDIKSLTTNVEANINGLQIPWIGIDGASACSNIYDENDQKIEECEGEKCQLMCKFENLKLLPGTEEVNDGKCRKVRCNADFSLVIKYCLPTSTFDKCKKVKDTSKIPFPECCDVCTS</sequence>
<reference evidence="5" key="1">
    <citation type="submission" date="2021-03" db="EMBL/GenBank/DDBJ databases">
        <title>Chromosome level genome of the anhydrobiotic midge Polypedilum vanderplanki.</title>
        <authorList>
            <person name="Yoshida Y."/>
            <person name="Kikawada T."/>
            <person name="Gusev O."/>
        </authorList>
    </citation>
    <scope>NUCLEOTIDE SEQUENCE</scope>
    <source>
        <strain evidence="5">NIAS01</strain>
        <tissue evidence="5">Whole body or cell culture</tissue>
    </source>
</reference>
<dbReference type="Proteomes" id="UP001107558">
    <property type="component" value="Chromosome 3"/>
</dbReference>
<accession>A0A9J6BS82</accession>
<dbReference type="Pfam" id="PF02221">
    <property type="entry name" value="E1_DerP2_DerF2"/>
    <property type="match status" value="1"/>
</dbReference>
<organism evidence="5 6">
    <name type="scientific">Polypedilum vanderplanki</name>
    <name type="common">Sleeping chironomid midge</name>
    <dbReference type="NCBI Taxonomy" id="319348"/>
    <lineage>
        <taxon>Eukaryota</taxon>
        <taxon>Metazoa</taxon>
        <taxon>Ecdysozoa</taxon>
        <taxon>Arthropoda</taxon>
        <taxon>Hexapoda</taxon>
        <taxon>Insecta</taxon>
        <taxon>Pterygota</taxon>
        <taxon>Neoptera</taxon>
        <taxon>Endopterygota</taxon>
        <taxon>Diptera</taxon>
        <taxon>Nematocera</taxon>
        <taxon>Chironomoidea</taxon>
        <taxon>Chironomidae</taxon>
        <taxon>Chironominae</taxon>
        <taxon>Polypedilum</taxon>
        <taxon>Polypedilum</taxon>
    </lineage>
</organism>
<dbReference type="SMART" id="SM01318">
    <property type="entry name" value="SVWC"/>
    <property type="match status" value="1"/>
</dbReference>
<dbReference type="EMBL" id="JADBJN010000003">
    <property type="protein sequence ID" value="KAG5672323.1"/>
    <property type="molecule type" value="Genomic_DNA"/>
</dbReference>
<name>A0A9J6BS82_POLVA</name>
<dbReference type="OrthoDB" id="6332846at2759"/>
<dbReference type="InterPro" id="IPR003172">
    <property type="entry name" value="ML_dom"/>
</dbReference>
<dbReference type="Gene3D" id="2.60.40.770">
    <property type="match status" value="1"/>
</dbReference>
<keyword evidence="3" id="KW-0732">Signal</keyword>
<dbReference type="InterPro" id="IPR029277">
    <property type="entry name" value="SVWC_dom"/>
</dbReference>
<gene>
    <name evidence="5" type="ORF">PVAND_002457</name>
</gene>
<feature type="domain" description="Single" evidence="4">
    <location>
        <begin position="116"/>
        <end position="178"/>
    </location>
</feature>